<accession>A0A940Y7P9</accession>
<dbReference type="PRINTS" id="PR00723">
    <property type="entry name" value="SUBTILISIN"/>
</dbReference>
<evidence type="ECO:0000256" key="1">
    <source>
        <dbReference type="ARBA" id="ARBA00011073"/>
    </source>
</evidence>
<evidence type="ECO:0000256" key="4">
    <source>
        <dbReference type="ARBA" id="ARBA00022825"/>
    </source>
</evidence>
<dbReference type="EMBL" id="JAGQDD010000001">
    <property type="protein sequence ID" value="MBQ0929213.1"/>
    <property type="molecule type" value="Genomic_DNA"/>
</dbReference>
<feature type="chain" id="PRO_5037015254" evidence="7">
    <location>
        <begin position="24"/>
        <end position="741"/>
    </location>
</feature>
<feature type="domain" description="PKD" evidence="8">
    <location>
        <begin position="529"/>
        <end position="619"/>
    </location>
</feature>
<dbReference type="SUPFAM" id="SSF52743">
    <property type="entry name" value="Subtilisin-like"/>
    <property type="match status" value="1"/>
</dbReference>
<evidence type="ECO:0000259" key="8">
    <source>
        <dbReference type="PROSITE" id="PS50093"/>
    </source>
</evidence>
<dbReference type="InterPro" id="IPR000209">
    <property type="entry name" value="Peptidase_S8/S53_dom"/>
</dbReference>
<keyword evidence="2 5" id="KW-0645">Protease</keyword>
<dbReference type="Gene3D" id="3.40.50.200">
    <property type="entry name" value="Peptidase S8/S53 domain"/>
    <property type="match status" value="1"/>
</dbReference>
<feature type="active site" description="Charge relay system" evidence="5">
    <location>
        <position position="440"/>
    </location>
</feature>
<dbReference type="InterPro" id="IPR013783">
    <property type="entry name" value="Ig-like_fold"/>
</dbReference>
<evidence type="ECO:0000256" key="2">
    <source>
        <dbReference type="ARBA" id="ARBA00022670"/>
    </source>
</evidence>
<dbReference type="Gene3D" id="2.60.40.10">
    <property type="entry name" value="Immunoglobulins"/>
    <property type="match status" value="2"/>
</dbReference>
<dbReference type="InterPro" id="IPR036852">
    <property type="entry name" value="Peptidase_S8/S53_dom_sf"/>
</dbReference>
<dbReference type="PANTHER" id="PTHR43806:SF11">
    <property type="entry name" value="CEREVISIN-RELATED"/>
    <property type="match status" value="1"/>
</dbReference>
<dbReference type="InterPro" id="IPR000601">
    <property type="entry name" value="PKD_dom"/>
</dbReference>
<dbReference type="PROSITE" id="PS00138">
    <property type="entry name" value="SUBTILASE_SER"/>
    <property type="match status" value="1"/>
</dbReference>
<dbReference type="Proteomes" id="UP000676246">
    <property type="component" value="Unassembled WGS sequence"/>
</dbReference>
<dbReference type="SMART" id="SM00089">
    <property type="entry name" value="PKD"/>
    <property type="match status" value="2"/>
</dbReference>
<dbReference type="InterPro" id="IPR034176">
    <property type="entry name" value="Peptidases_S8_13"/>
</dbReference>
<protein>
    <submittedName>
        <fullName evidence="9">S8 family peptidase</fullName>
    </submittedName>
</protein>
<proteinExistence type="inferred from homology"/>
<dbReference type="PROSITE" id="PS00137">
    <property type="entry name" value="SUBTILASE_HIS"/>
    <property type="match status" value="1"/>
</dbReference>
<evidence type="ECO:0000256" key="3">
    <source>
        <dbReference type="ARBA" id="ARBA00022801"/>
    </source>
</evidence>
<reference evidence="9 10" key="1">
    <citation type="submission" date="2021-04" db="EMBL/GenBank/DDBJ databases">
        <title>The genome sequence of Ideonella sp. 3Y2.</title>
        <authorList>
            <person name="Liu Y."/>
        </authorList>
    </citation>
    <scope>NUCLEOTIDE SEQUENCE [LARGE SCALE GENOMIC DNA]</scope>
    <source>
        <strain evidence="9 10">3Y2</strain>
    </source>
</reference>
<feature type="domain" description="PKD" evidence="8">
    <location>
        <begin position="619"/>
        <end position="715"/>
    </location>
</feature>
<evidence type="ECO:0000256" key="7">
    <source>
        <dbReference type="SAM" id="SignalP"/>
    </source>
</evidence>
<dbReference type="AlphaFoldDB" id="A0A940Y7P9"/>
<comment type="caution">
    <text evidence="9">The sequence shown here is derived from an EMBL/GenBank/DDBJ whole genome shotgun (WGS) entry which is preliminary data.</text>
</comment>
<keyword evidence="10" id="KW-1185">Reference proteome</keyword>
<dbReference type="InterPro" id="IPR035986">
    <property type="entry name" value="PKD_dom_sf"/>
</dbReference>
<keyword evidence="4 5" id="KW-0720">Serine protease</keyword>
<name>A0A940Y7P9_9BURK</name>
<comment type="similarity">
    <text evidence="1 5 6">Belongs to the peptidase S8 family.</text>
</comment>
<evidence type="ECO:0000256" key="5">
    <source>
        <dbReference type="PROSITE-ProRule" id="PRU01240"/>
    </source>
</evidence>
<dbReference type="InterPro" id="IPR022398">
    <property type="entry name" value="Peptidase_S8_His-AS"/>
</dbReference>
<dbReference type="CDD" id="cd07496">
    <property type="entry name" value="Peptidases_S8_13"/>
    <property type="match status" value="1"/>
</dbReference>
<dbReference type="InterPro" id="IPR015500">
    <property type="entry name" value="Peptidase_S8_subtilisin-rel"/>
</dbReference>
<dbReference type="InterPro" id="IPR022409">
    <property type="entry name" value="PKD/Chitinase_dom"/>
</dbReference>
<gene>
    <name evidence="9" type="ORF">KAK03_01855</name>
</gene>
<evidence type="ECO:0000256" key="6">
    <source>
        <dbReference type="RuleBase" id="RU003355"/>
    </source>
</evidence>
<organism evidence="9 10">
    <name type="scientific">Ideonella alba</name>
    <dbReference type="NCBI Taxonomy" id="2824118"/>
    <lineage>
        <taxon>Bacteria</taxon>
        <taxon>Pseudomonadati</taxon>
        <taxon>Pseudomonadota</taxon>
        <taxon>Betaproteobacteria</taxon>
        <taxon>Burkholderiales</taxon>
        <taxon>Sphaerotilaceae</taxon>
        <taxon>Ideonella</taxon>
    </lineage>
</organism>
<dbReference type="PROSITE" id="PS50093">
    <property type="entry name" value="PKD"/>
    <property type="match status" value="2"/>
</dbReference>
<keyword evidence="7" id="KW-0732">Signal</keyword>
<feature type="active site" description="Charge relay system" evidence="5">
    <location>
        <position position="185"/>
    </location>
</feature>
<dbReference type="PANTHER" id="PTHR43806">
    <property type="entry name" value="PEPTIDASE S8"/>
    <property type="match status" value="1"/>
</dbReference>
<dbReference type="PROSITE" id="PS00136">
    <property type="entry name" value="SUBTILASE_ASP"/>
    <property type="match status" value="1"/>
</dbReference>
<evidence type="ECO:0000313" key="10">
    <source>
        <dbReference type="Proteomes" id="UP000676246"/>
    </source>
</evidence>
<dbReference type="Pfam" id="PF22352">
    <property type="entry name" value="K319L-like_PKD"/>
    <property type="match status" value="2"/>
</dbReference>
<dbReference type="GO" id="GO:0004252">
    <property type="term" value="F:serine-type endopeptidase activity"/>
    <property type="evidence" value="ECO:0007669"/>
    <property type="project" value="UniProtKB-UniRule"/>
</dbReference>
<dbReference type="InterPro" id="IPR023827">
    <property type="entry name" value="Peptidase_S8_Asp-AS"/>
</dbReference>
<dbReference type="InterPro" id="IPR050131">
    <property type="entry name" value="Peptidase_S8_subtilisin-like"/>
</dbReference>
<dbReference type="PROSITE" id="PS51892">
    <property type="entry name" value="SUBTILASE"/>
    <property type="match status" value="1"/>
</dbReference>
<feature type="active site" description="Charge relay system" evidence="5">
    <location>
        <position position="255"/>
    </location>
</feature>
<feature type="signal peptide" evidence="7">
    <location>
        <begin position="1"/>
        <end position="23"/>
    </location>
</feature>
<dbReference type="GO" id="GO:0006508">
    <property type="term" value="P:proteolysis"/>
    <property type="evidence" value="ECO:0007669"/>
    <property type="project" value="UniProtKB-KW"/>
</dbReference>
<sequence>MAMIKGRTFLLAGLLALSTAAGAAEQGPLRATATTAARSEQAGSEQARVIVRYREDSSVVRAAAARGQVQAQHAGTLGARLGLRLQDGRPMGLRQQLVQASGLSSQALAERLAQDPQVEWAVPDRRRRAAFVPNDPFFASGQASPMPPAGQWWLRPYDSTLVSATRTTRAWDTSRGSGVVVAVLDTGVRSEHPDLAGRFLPGYNMISPDSGGCLTGNGSCRNADATDPGDWVSQTDVNNHPSLFDSSCLGDSSWHGTQVSGIVGAGTNNALGVAGVAGSAQILPVRVLGKCGGYDSDIIDGIRWAAGLTVTGAPVNPNPAQVINLSLGGSGACGTAYQRAINEVLALGVTVVVAAGNEGDAVGAPANCTGVVAVGGLRHVGTKVGYSSLGPQVAISAPAGNCVNESGACLYPIVTTANDGATTPGSSIYTDAFNYSVGTSFSAPIVAGTAALMKSANASLTGSRIRTLLRATARPFPTTGGDANSGVCHAPNGTPQDSECYCTTSTCGAGMLDSAAAVAAAVSDVAAVISASPSSAVAGARVTLSSSGSSVGSGRSIASYAWSITGGGTLASFVSATNAASATLDTSGAGTVTVSLTITDDQGHSGSTTLALPVASSSLQAAISASPSAPTVGDSVALSAAGSTVDSGRSIASYQWEIVDGGTRAAFSGSTTGATATLTTSAAGTVTLRLTVTDNQGLSSSVEQSLQISAQAASSGGGGGGSSWPFGLGLGLAGLALRRRR</sequence>
<dbReference type="RefSeq" id="WP_210851469.1">
    <property type="nucleotide sequence ID" value="NZ_JAGQDD010000001.1"/>
</dbReference>
<evidence type="ECO:0000313" key="9">
    <source>
        <dbReference type="EMBL" id="MBQ0929213.1"/>
    </source>
</evidence>
<keyword evidence="3 5" id="KW-0378">Hydrolase</keyword>
<dbReference type="InterPro" id="IPR023828">
    <property type="entry name" value="Peptidase_S8_Ser-AS"/>
</dbReference>
<dbReference type="SUPFAM" id="SSF49299">
    <property type="entry name" value="PKD domain"/>
    <property type="match status" value="2"/>
</dbReference>
<dbReference type="Pfam" id="PF00082">
    <property type="entry name" value="Peptidase_S8"/>
    <property type="match status" value="1"/>
</dbReference>